<comment type="pathway">
    <text evidence="5">tRNA modification; tRNA-queuosine biosynthesis.</text>
</comment>
<dbReference type="GO" id="GO:0051075">
    <property type="term" value="F:S-adenosylmethionine:tRNA ribosyltransferase-isomerase activity"/>
    <property type="evidence" value="ECO:0007669"/>
    <property type="project" value="UniProtKB-EC"/>
</dbReference>
<dbReference type="EMBL" id="CP019344">
    <property type="protein sequence ID" value="ARN78717.1"/>
    <property type="molecule type" value="Genomic_DNA"/>
</dbReference>
<dbReference type="Proteomes" id="UP000193431">
    <property type="component" value="Chromosome"/>
</dbReference>
<dbReference type="InterPro" id="IPR042118">
    <property type="entry name" value="QueA_dom1"/>
</dbReference>
<dbReference type="GO" id="GO:0008616">
    <property type="term" value="P:tRNA queuosine(34) biosynthetic process"/>
    <property type="evidence" value="ECO:0007669"/>
    <property type="project" value="UniProtKB-UniRule"/>
</dbReference>
<dbReference type="NCBIfam" id="NF001140">
    <property type="entry name" value="PRK00147.1"/>
    <property type="match status" value="1"/>
</dbReference>
<comment type="function">
    <text evidence="5">Transfers and isomerizes the ribose moiety from AdoMet to the 7-aminomethyl group of 7-deazaguanine (preQ1-tRNA) to give epoxyqueuosine (oQ-tRNA).</text>
</comment>
<evidence type="ECO:0000313" key="6">
    <source>
        <dbReference type="EMBL" id="ARN78717.1"/>
    </source>
</evidence>
<accession>A0A1W6MMC0</accession>
<dbReference type="NCBIfam" id="TIGR00113">
    <property type="entry name" value="queA"/>
    <property type="match status" value="1"/>
</dbReference>
<gene>
    <name evidence="5" type="primary">queA</name>
    <name evidence="6" type="ORF">BST97_12335</name>
</gene>
<dbReference type="OrthoDB" id="9805933at2"/>
<dbReference type="InterPro" id="IPR003699">
    <property type="entry name" value="QueA"/>
</dbReference>
<evidence type="ECO:0000256" key="1">
    <source>
        <dbReference type="ARBA" id="ARBA00022490"/>
    </source>
</evidence>
<dbReference type="InterPro" id="IPR036100">
    <property type="entry name" value="QueA_sf"/>
</dbReference>
<keyword evidence="6" id="KW-0413">Isomerase</keyword>
<keyword evidence="2 5" id="KW-0808">Transferase</keyword>
<dbReference type="EC" id="2.4.99.17" evidence="5"/>
<protein>
    <recommendedName>
        <fullName evidence="5">S-adenosylmethionine:tRNA ribosyltransferase-isomerase</fullName>
        <ecNumber evidence="5">2.4.99.17</ecNumber>
    </recommendedName>
    <alternativeName>
        <fullName evidence="5">Queuosine biosynthesis protein QueA</fullName>
    </alternativeName>
</protein>
<name>A0A1W6MMC0_9FLAO</name>
<comment type="similarity">
    <text evidence="5">Belongs to the QueA family.</text>
</comment>
<dbReference type="PANTHER" id="PTHR30307">
    <property type="entry name" value="S-ADENOSYLMETHIONINE:TRNA RIBOSYLTRANSFERASE-ISOMERASE"/>
    <property type="match status" value="1"/>
</dbReference>
<comment type="subunit">
    <text evidence="5">Monomer.</text>
</comment>
<proteinExistence type="inferred from homology"/>
<dbReference type="STRING" id="331648.BST97_12335"/>
<evidence type="ECO:0000256" key="4">
    <source>
        <dbReference type="ARBA" id="ARBA00022785"/>
    </source>
</evidence>
<dbReference type="PANTHER" id="PTHR30307:SF0">
    <property type="entry name" value="S-ADENOSYLMETHIONINE:TRNA RIBOSYLTRANSFERASE-ISOMERASE"/>
    <property type="match status" value="1"/>
</dbReference>
<comment type="catalytic activity">
    <reaction evidence="5">
        <text>7-aminomethyl-7-carbaguanosine(34) in tRNA + S-adenosyl-L-methionine = epoxyqueuosine(34) in tRNA + adenine + L-methionine + 2 H(+)</text>
        <dbReference type="Rhea" id="RHEA:32155"/>
        <dbReference type="Rhea" id="RHEA-COMP:10342"/>
        <dbReference type="Rhea" id="RHEA-COMP:18582"/>
        <dbReference type="ChEBI" id="CHEBI:15378"/>
        <dbReference type="ChEBI" id="CHEBI:16708"/>
        <dbReference type="ChEBI" id="CHEBI:57844"/>
        <dbReference type="ChEBI" id="CHEBI:59789"/>
        <dbReference type="ChEBI" id="CHEBI:82833"/>
        <dbReference type="ChEBI" id="CHEBI:194443"/>
        <dbReference type="EC" id="2.4.99.17"/>
    </reaction>
</comment>
<dbReference type="AlphaFoldDB" id="A0A1W6MMC0"/>
<dbReference type="Gene3D" id="3.40.1780.10">
    <property type="entry name" value="QueA-like"/>
    <property type="match status" value="1"/>
</dbReference>
<reference evidence="6 7" key="1">
    <citation type="submission" date="2016-11" db="EMBL/GenBank/DDBJ databases">
        <title>Trade-off between light-utilization and light-protection in marine flavobacteria.</title>
        <authorList>
            <person name="Kumagai Y."/>
        </authorList>
    </citation>
    <scope>NUCLEOTIDE SEQUENCE [LARGE SCALE GENOMIC DNA]</scope>
    <source>
        <strain evidence="6 7">JCM 13191</strain>
    </source>
</reference>
<dbReference type="UniPathway" id="UPA00392"/>
<dbReference type="FunFam" id="2.40.10.240:FF:000002">
    <property type="entry name" value="S-adenosylmethionine:tRNA ribosyltransferase-isomerase"/>
    <property type="match status" value="1"/>
</dbReference>
<keyword evidence="7" id="KW-1185">Reference proteome</keyword>
<dbReference type="HAMAP" id="MF_00113">
    <property type="entry name" value="QueA"/>
    <property type="match status" value="1"/>
</dbReference>
<dbReference type="Pfam" id="PF02547">
    <property type="entry name" value="Queuosine_synth"/>
    <property type="match status" value="1"/>
</dbReference>
<evidence type="ECO:0000256" key="3">
    <source>
        <dbReference type="ARBA" id="ARBA00022691"/>
    </source>
</evidence>
<keyword evidence="3 5" id="KW-0949">S-adenosyl-L-methionine</keyword>
<evidence type="ECO:0000256" key="5">
    <source>
        <dbReference type="HAMAP-Rule" id="MF_00113"/>
    </source>
</evidence>
<evidence type="ECO:0000256" key="2">
    <source>
        <dbReference type="ARBA" id="ARBA00022679"/>
    </source>
</evidence>
<dbReference type="Gene3D" id="2.40.10.240">
    <property type="entry name" value="QueA-like"/>
    <property type="match status" value="1"/>
</dbReference>
<sequence>MKLSQFGFDLPEERIAKHPPLNRDESKLMVLHPKTGEIEHKMFKDVLDYFEEDDVFVMNDTKVFPARLYGNKEKTNARIEVFLLRELNPTTKLWDVLVDPARKIRIGNKLYFGEDESLVAEVIDNTTSRGRTLRFLYDGSYEEFRKALNDLGETPLPKELDRDVEEDDEERYQTIFAQNEGAVAAPIAGLHFSKHLLKRMEIKGVKRTSVTMHIGLGTFAPVEVEDLSKHKMDSEQAFITQETCDIVNKAIDNKKKICVVGTTTMRTMESSVSSDGHLNPFDGWTNKFIFPSYEFAIADAMITNFHPPKSTLMMQAAAFAGYDLLKKAYELAIKEEYNFSTYGDAMLIIY</sequence>
<dbReference type="InterPro" id="IPR042119">
    <property type="entry name" value="QueA_dom2"/>
</dbReference>
<dbReference type="GO" id="GO:0005737">
    <property type="term" value="C:cytoplasm"/>
    <property type="evidence" value="ECO:0007669"/>
    <property type="project" value="UniProtKB-SubCell"/>
</dbReference>
<keyword evidence="1 5" id="KW-0963">Cytoplasm</keyword>
<dbReference type="RefSeq" id="WP_085767522.1">
    <property type="nucleotide sequence ID" value="NZ_CP019344.1"/>
</dbReference>
<comment type="subcellular location">
    <subcellularLocation>
        <location evidence="5">Cytoplasm</location>
    </subcellularLocation>
</comment>
<dbReference type="SUPFAM" id="SSF111337">
    <property type="entry name" value="QueA-like"/>
    <property type="match status" value="1"/>
</dbReference>
<organism evidence="6 7">
    <name type="scientific">Nonlabens spongiae</name>
    <dbReference type="NCBI Taxonomy" id="331648"/>
    <lineage>
        <taxon>Bacteria</taxon>
        <taxon>Pseudomonadati</taxon>
        <taxon>Bacteroidota</taxon>
        <taxon>Flavobacteriia</taxon>
        <taxon>Flavobacteriales</taxon>
        <taxon>Flavobacteriaceae</taxon>
        <taxon>Nonlabens</taxon>
    </lineage>
</organism>
<evidence type="ECO:0000313" key="7">
    <source>
        <dbReference type="Proteomes" id="UP000193431"/>
    </source>
</evidence>
<keyword evidence="4 5" id="KW-0671">Queuosine biosynthesis</keyword>